<dbReference type="AlphaFoldDB" id="A0A841GZ02"/>
<reference evidence="2 3" key="1">
    <citation type="submission" date="2020-08" db="EMBL/GenBank/DDBJ databases">
        <title>Genomic Encyclopedia of Type Strains, Phase IV (KMG-IV): sequencing the most valuable type-strain genomes for metagenomic binning, comparative biology and taxonomic classification.</title>
        <authorList>
            <person name="Goeker M."/>
        </authorList>
    </citation>
    <scope>NUCLEOTIDE SEQUENCE [LARGE SCALE GENOMIC DNA]</scope>
    <source>
        <strain evidence="2 3">DSM 29007</strain>
    </source>
</reference>
<dbReference type="InterPro" id="IPR004843">
    <property type="entry name" value="Calcineurin-like_PHP"/>
</dbReference>
<organism evidence="2 3">
    <name type="scientific">Longimicrobium terrae</name>
    <dbReference type="NCBI Taxonomy" id="1639882"/>
    <lineage>
        <taxon>Bacteria</taxon>
        <taxon>Pseudomonadati</taxon>
        <taxon>Gemmatimonadota</taxon>
        <taxon>Longimicrobiia</taxon>
        <taxon>Longimicrobiales</taxon>
        <taxon>Longimicrobiaceae</taxon>
        <taxon>Longimicrobium</taxon>
    </lineage>
</organism>
<dbReference type="PANTHER" id="PTHR37844:SF2">
    <property type="entry name" value="SER_THR PROTEIN PHOSPHATASE SUPERFAMILY (AFU_ORTHOLOGUE AFUA_1G14840)"/>
    <property type="match status" value="1"/>
</dbReference>
<proteinExistence type="predicted"/>
<accession>A0A841GZ02</accession>
<dbReference type="Pfam" id="PF00149">
    <property type="entry name" value="Metallophos"/>
    <property type="match status" value="1"/>
</dbReference>
<dbReference type="Gene3D" id="3.60.21.10">
    <property type="match status" value="1"/>
</dbReference>
<gene>
    <name evidence="2" type="ORF">HNQ61_002647</name>
</gene>
<feature type="domain" description="Calcineurin-like phosphoesterase" evidence="1">
    <location>
        <begin position="1"/>
        <end position="212"/>
    </location>
</feature>
<dbReference type="PANTHER" id="PTHR37844">
    <property type="entry name" value="SER/THR PROTEIN PHOSPHATASE SUPERFAMILY (AFU_ORTHOLOGUE AFUA_1G14840)"/>
    <property type="match status" value="1"/>
</dbReference>
<dbReference type="EMBL" id="JACHIA010000006">
    <property type="protein sequence ID" value="MBB6071025.1"/>
    <property type="molecule type" value="Genomic_DNA"/>
</dbReference>
<protein>
    <submittedName>
        <fullName evidence="2">Putative phosphodiesterase</fullName>
    </submittedName>
</protein>
<keyword evidence="3" id="KW-1185">Reference proteome</keyword>
<evidence type="ECO:0000313" key="3">
    <source>
        <dbReference type="Proteomes" id="UP000582837"/>
    </source>
</evidence>
<dbReference type="Proteomes" id="UP000582837">
    <property type="component" value="Unassembled WGS sequence"/>
</dbReference>
<dbReference type="RefSeq" id="WP_170033512.1">
    <property type="nucleotide sequence ID" value="NZ_JABDTL010000001.1"/>
</dbReference>
<sequence length="248" mass="28032">MKIHVLSDLHTEFAPFTPAEVDADVIVLAGDIGVGTRGIPLIREWFPERPVVYVAGNHEFYRESIPRLSEKLEAEAGGTSIHVLENRAVVLHGTRFLGCTLWTDFDLYRDPLRCMGEAQSAMNDFRTIRMLPEYRRFRPTDARVLHERSVRWLARQLDEPFDGTTVIVTHHAPSLRGVNPRYRNDPVTAAYASNLEGMMDGRAALWIHGHTHFCVDFEHGGTRVLANQRGYPDDAVEDFDPALVVDVA</sequence>
<dbReference type="InterPro" id="IPR029052">
    <property type="entry name" value="Metallo-depent_PP-like"/>
</dbReference>
<evidence type="ECO:0000313" key="2">
    <source>
        <dbReference type="EMBL" id="MBB6071025.1"/>
    </source>
</evidence>
<dbReference type="GO" id="GO:0016787">
    <property type="term" value="F:hydrolase activity"/>
    <property type="evidence" value="ECO:0007669"/>
    <property type="project" value="InterPro"/>
</dbReference>
<dbReference type="SUPFAM" id="SSF56300">
    <property type="entry name" value="Metallo-dependent phosphatases"/>
    <property type="match status" value="1"/>
</dbReference>
<name>A0A841GZ02_9BACT</name>
<comment type="caution">
    <text evidence="2">The sequence shown here is derived from an EMBL/GenBank/DDBJ whole genome shotgun (WGS) entry which is preliminary data.</text>
</comment>
<evidence type="ECO:0000259" key="1">
    <source>
        <dbReference type="Pfam" id="PF00149"/>
    </source>
</evidence>